<dbReference type="HOGENOM" id="CLU_103317_2_0_6"/>
<protein>
    <submittedName>
        <fullName evidence="3">Membrane or secreted protein</fullName>
    </submittedName>
</protein>
<evidence type="ECO:0000313" key="3">
    <source>
        <dbReference type="EMBL" id="ADP96283.1"/>
    </source>
</evidence>
<dbReference type="KEGG" id="mad:HP15_519"/>
<evidence type="ECO:0000256" key="1">
    <source>
        <dbReference type="SAM" id="Phobius"/>
    </source>
</evidence>
<dbReference type="Proteomes" id="UP000007077">
    <property type="component" value="Chromosome"/>
</dbReference>
<dbReference type="eggNOG" id="COG4726">
    <property type="taxonomic scope" value="Bacteria"/>
</dbReference>
<dbReference type="InterPro" id="IPR025746">
    <property type="entry name" value="PilX_N_dom"/>
</dbReference>
<reference evidence="4" key="2">
    <citation type="submission" date="2010-02" db="EMBL/GenBank/DDBJ databases">
        <title>Complete genome sequence of Marinobacter adhaerens type strain (HP15).</title>
        <authorList>
            <person name="Gaerdes A.A.M."/>
            <person name="Kaeppel E."/>
            <person name="Shezad A."/>
            <person name="Seebah S."/>
            <person name="Teeling H."/>
            <person name="Yarza P."/>
            <person name="Gloeckner F.O."/>
            <person name="Ullrich M.S."/>
        </authorList>
    </citation>
    <scope>NUCLEOTIDE SEQUENCE [LARGE SCALE GENOMIC DNA]</scope>
    <source>
        <strain evidence="4">DSM 23420 / HP15</strain>
    </source>
</reference>
<dbReference type="AlphaFoldDB" id="E4PNG5"/>
<dbReference type="EMBL" id="CP001978">
    <property type="protein sequence ID" value="ADP96283.1"/>
    <property type="molecule type" value="Genomic_DNA"/>
</dbReference>
<feature type="domain" description="Type 4 fimbrial biogenesis protein PilX N-terminal" evidence="2">
    <location>
        <begin position="11"/>
        <end position="61"/>
    </location>
</feature>
<gene>
    <name evidence="3" type="ordered locus">HP15_519</name>
</gene>
<evidence type="ECO:0000313" key="4">
    <source>
        <dbReference type="Proteomes" id="UP000007077"/>
    </source>
</evidence>
<name>E4PNG5_MARAH</name>
<organism evidence="3 4">
    <name type="scientific">Marinobacter adhaerens (strain DSM 23420 / HP15)</name>
    <dbReference type="NCBI Taxonomy" id="225937"/>
    <lineage>
        <taxon>Bacteria</taxon>
        <taxon>Pseudomonadati</taxon>
        <taxon>Pseudomonadota</taxon>
        <taxon>Gammaproteobacteria</taxon>
        <taxon>Pseudomonadales</taxon>
        <taxon>Marinobacteraceae</taxon>
        <taxon>Marinobacter</taxon>
    </lineage>
</organism>
<keyword evidence="1" id="KW-0472">Membrane</keyword>
<feature type="transmembrane region" description="Helical" evidence="1">
    <location>
        <begin position="12"/>
        <end position="33"/>
    </location>
</feature>
<proteinExistence type="predicted"/>
<dbReference type="STRING" id="225937.HP15_519"/>
<reference evidence="3 4" key="1">
    <citation type="journal article" date="2010" name="Stand. Genomic Sci.">
        <title>Complete genome sequence of Marinobacter adhaerens type strain (HP15), a diatom-interacting marine microorganism.</title>
        <authorList>
            <person name="Gardes A."/>
            <person name="Kaeppel E."/>
            <person name="Shehzad A."/>
            <person name="Seebah S."/>
            <person name="Teeling H."/>
            <person name="Yarza P."/>
            <person name="Glockner F.O."/>
            <person name="Grossart H.P."/>
            <person name="Ullrich M.S."/>
        </authorList>
    </citation>
    <scope>NUCLEOTIDE SEQUENCE [LARGE SCALE GENOMIC DNA]</scope>
    <source>
        <strain evidence="4">DSM 23420 / HP15</strain>
    </source>
</reference>
<sequence>MVMNISIKTQSGVALMMSLVILLIMSILGASSMQGSIMQERMSTASRESALALEAAEAGLREAEAILGNLKNMDNFGNADGTGNKNGWYHIGYAPPVFDDGTWDNEGGEVLSANAVDGITPRYFIEYRGLVSLNVGGAEGSVRNLNYQGRGDAAGGSSSLSADAETVRVVVMANGPSGQSRKMIESFYFFDPDQVAAGGNEG</sequence>
<keyword evidence="1" id="KW-1133">Transmembrane helix</keyword>
<keyword evidence="1" id="KW-0812">Transmembrane</keyword>
<evidence type="ECO:0000259" key="2">
    <source>
        <dbReference type="Pfam" id="PF14341"/>
    </source>
</evidence>
<accession>E4PNG5</accession>
<dbReference type="Pfam" id="PF14341">
    <property type="entry name" value="PilX_N"/>
    <property type="match status" value="1"/>
</dbReference>
<dbReference type="PATRIC" id="fig|225937.3.peg.527"/>